<dbReference type="PRINTS" id="PR00111">
    <property type="entry name" value="ABHYDROLASE"/>
</dbReference>
<dbReference type="InterPro" id="IPR000073">
    <property type="entry name" value="AB_hydrolase_1"/>
</dbReference>
<dbReference type="Proteomes" id="UP000240638">
    <property type="component" value="Unassembled WGS sequence"/>
</dbReference>
<proteinExistence type="predicted"/>
<organism evidence="2 3">
    <name type="scientific">Trinickia symbiotica</name>
    <dbReference type="NCBI Taxonomy" id="863227"/>
    <lineage>
        <taxon>Bacteria</taxon>
        <taxon>Pseudomonadati</taxon>
        <taxon>Pseudomonadota</taxon>
        <taxon>Betaproteobacteria</taxon>
        <taxon>Burkholderiales</taxon>
        <taxon>Burkholderiaceae</taxon>
        <taxon>Trinickia</taxon>
    </lineage>
</organism>
<dbReference type="Gene3D" id="3.40.50.1820">
    <property type="entry name" value="alpha/beta hydrolase"/>
    <property type="match status" value="1"/>
</dbReference>
<protein>
    <submittedName>
        <fullName evidence="2">3-oxoadipate enol-lactonase</fullName>
    </submittedName>
</protein>
<name>A0A2T3XLV7_9BURK</name>
<dbReference type="InterPro" id="IPR029058">
    <property type="entry name" value="AB_hydrolase_fold"/>
</dbReference>
<dbReference type="AlphaFoldDB" id="A0A2T3XLV7"/>
<dbReference type="SUPFAM" id="SSF53474">
    <property type="entry name" value="alpha/beta-Hydrolases"/>
    <property type="match status" value="1"/>
</dbReference>
<comment type="caution">
    <text evidence="2">The sequence shown here is derived from an EMBL/GenBank/DDBJ whole genome shotgun (WGS) entry which is preliminary data.</text>
</comment>
<dbReference type="Pfam" id="PF00561">
    <property type="entry name" value="Abhydrolase_1"/>
    <property type="match status" value="1"/>
</dbReference>
<accession>A0A2T3XLV7</accession>
<gene>
    <name evidence="2" type="ORF">C9I57_28465</name>
</gene>
<dbReference type="PANTHER" id="PTHR43798">
    <property type="entry name" value="MONOACYLGLYCEROL LIPASE"/>
    <property type="match status" value="1"/>
</dbReference>
<feature type="domain" description="AB hydrolase-1" evidence="1">
    <location>
        <begin position="62"/>
        <end position="287"/>
    </location>
</feature>
<dbReference type="InterPro" id="IPR050266">
    <property type="entry name" value="AB_hydrolase_sf"/>
</dbReference>
<evidence type="ECO:0000259" key="1">
    <source>
        <dbReference type="Pfam" id="PF00561"/>
    </source>
</evidence>
<evidence type="ECO:0000313" key="2">
    <source>
        <dbReference type="EMBL" id="PTB17437.1"/>
    </source>
</evidence>
<sequence>MADFQRRWTDGESPEKCLRRWAVISKCPAVDNGEWTGFERRQILVKGCELSIRIGGRPDGEVVLLSHSILTNSAIWATQAQLLVSLGFRVICVDTRGHGQSAASAPPYSMDNLVADVVAVLDDLRVSQVHFVGVSQGGMVGLGLGVIHPERLLSLLVVAARADAPPLFAAAWDERVAIVERNDSVAELAEPTAERWFGKDFLHANPSVADALSQCINKTSAKGFIGCARAIQGLNYLSRVPTISARTTLVIGELDELLLQPMRDLVPTIPNAVLHEIAGAGHLPQIDQAERFQEILLLHFRDA</sequence>
<reference evidence="2 3" key="1">
    <citation type="submission" date="2018-03" db="EMBL/GenBank/DDBJ databases">
        <title>Whole genome analyses suggest that Burkholderia sensu lato contains two further novel genera in the rhizoxinica-symbiotica group Mycetohabitans gen. nov., and Trinickia gen. nov.: implications for the evolution of diazotrophy and nodulation in the Burkholderiaceae.</title>
        <authorList>
            <person name="Estrada De Los Santos P."/>
            <person name="Palmer M."/>
            <person name="Chavez-Ramirez B."/>
            <person name="Steenkamp E.T."/>
            <person name="Hirsch A.M."/>
            <person name="Manyaka P."/>
            <person name="Maluk M."/>
            <person name="Lafos M."/>
            <person name="Crook M."/>
            <person name="Gross E."/>
            <person name="Simon M.F."/>
            <person name="Bueno Dos Reis Junior F."/>
            <person name="Poole P.S."/>
            <person name="Venter S.N."/>
            <person name="James E.K."/>
        </authorList>
    </citation>
    <scope>NUCLEOTIDE SEQUENCE [LARGE SCALE GENOMIC DNA]</scope>
    <source>
        <strain evidence="2 3">JPY-366</strain>
    </source>
</reference>
<evidence type="ECO:0000313" key="3">
    <source>
        <dbReference type="Proteomes" id="UP000240638"/>
    </source>
</evidence>
<dbReference type="EMBL" id="PYUC01000019">
    <property type="protein sequence ID" value="PTB17437.1"/>
    <property type="molecule type" value="Genomic_DNA"/>
</dbReference>